<dbReference type="PANTHER" id="PTHR10566">
    <property type="entry name" value="CHAPERONE-ACTIVITY OF BC1 COMPLEX CABC1 -RELATED"/>
    <property type="match status" value="1"/>
</dbReference>
<evidence type="ECO:0000259" key="3">
    <source>
        <dbReference type="Pfam" id="PF03109"/>
    </source>
</evidence>
<keyword evidence="2" id="KW-0812">Transmembrane</keyword>
<dbReference type="PANTHER" id="PTHR10566:SF113">
    <property type="entry name" value="PROTEIN ACTIVITY OF BC1 COMPLEX KINASE 7, CHLOROPLASTIC"/>
    <property type="match status" value="1"/>
</dbReference>
<dbReference type="InterPro" id="IPR004147">
    <property type="entry name" value="ABC1_dom"/>
</dbReference>
<reference evidence="4" key="1">
    <citation type="submission" date="2021-01" db="EMBL/GenBank/DDBJ databases">
        <authorList>
            <person name="Corre E."/>
            <person name="Pelletier E."/>
            <person name="Niang G."/>
            <person name="Scheremetjew M."/>
            <person name="Finn R."/>
            <person name="Kale V."/>
            <person name="Holt S."/>
            <person name="Cochrane G."/>
            <person name="Meng A."/>
            <person name="Brown T."/>
            <person name="Cohen L."/>
        </authorList>
    </citation>
    <scope>NUCLEOTIDE SEQUENCE</scope>
    <source>
        <strain evidence="4">B650</strain>
    </source>
</reference>
<dbReference type="AlphaFoldDB" id="A0A7S2LGA2"/>
<gene>
    <name evidence="4" type="ORF">LDAN0321_LOCUS17589</name>
</gene>
<dbReference type="InterPro" id="IPR011009">
    <property type="entry name" value="Kinase-like_dom_sf"/>
</dbReference>
<dbReference type="CDD" id="cd05121">
    <property type="entry name" value="ABC1_ADCK3-like"/>
    <property type="match status" value="1"/>
</dbReference>
<name>A0A7S2LGA2_9STRA</name>
<evidence type="ECO:0000256" key="1">
    <source>
        <dbReference type="ARBA" id="ARBA00009670"/>
    </source>
</evidence>
<dbReference type="Pfam" id="PF03109">
    <property type="entry name" value="ABC1"/>
    <property type="match status" value="1"/>
</dbReference>
<sequence length="549" mass="61138">MKKKGATEEELEAARNEAALFIRDGLLKLGPTFVKLGQVVSTRTDVLPPAFTDVLKTLQDDVPGFSGKKAKDIISKELGKSCDDVFTDFSEEPLAAASLGQVHTAYYKGKKVAIKVQRANLKELFDVDLKNLKKLAVLLDKFDPKTDGADRDWVSIYEESERLLYLEIDYLNEAANGERFAKDFADTPWVRVPKFYREVSTPRVLAMEFVESFKLTNLEKVDSLGLNRELLAKRTADAFLKQIIETGYFHCDPHPGNLCVDTKGNLVYYDFGMMDELKPNVRSGFRKFCTALFAGGPMISDLELSKEAKKLVDGVEEAGVLARGADRLAVEKLAKYFMRSFKNKQLGKTSGNIKETVGTDLQTLTENNVFRFPSTFTFIFRSFASIDGIGKGLDAEYDIGKLAQPFVEKFTDVQKGYTSEADKNFRVFTKATGLNLPDINTAVTSPKKIAYVEETLRSMESGNLKIRVRSLENEKALERMALTQSRMEKVMLASLFLNVAGVAARPLVSIFGLGGAALFGFQAFMANASIKKFDKTQAKFVSTKFEGDK</sequence>
<dbReference type="EMBL" id="HBGY01028464">
    <property type="protein sequence ID" value="CAD9603804.1"/>
    <property type="molecule type" value="Transcribed_RNA"/>
</dbReference>
<keyword evidence="2" id="KW-1133">Transmembrane helix</keyword>
<feature type="domain" description="ABC1 atypical kinase-like" evidence="3">
    <location>
        <begin position="58"/>
        <end position="293"/>
    </location>
</feature>
<evidence type="ECO:0000313" key="4">
    <source>
        <dbReference type="EMBL" id="CAD9603804.1"/>
    </source>
</evidence>
<organism evidence="4">
    <name type="scientific">Leptocylindrus danicus</name>
    <dbReference type="NCBI Taxonomy" id="163516"/>
    <lineage>
        <taxon>Eukaryota</taxon>
        <taxon>Sar</taxon>
        <taxon>Stramenopiles</taxon>
        <taxon>Ochrophyta</taxon>
        <taxon>Bacillariophyta</taxon>
        <taxon>Coscinodiscophyceae</taxon>
        <taxon>Chaetocerotophycidae</taxon>
        <taxon>Leptocylindrales</taxon>
        <taxon>Leptocylindraceae</taxon>
        <taxon>Leptocylindrus</taxon>
    </lineage>
</organism>
<keyword evidence="2" id="KW-0472">Membrane</keyword>
<proteinExistence type="inferred from homology"/>
<feature type="transmembrane region" description="Helical" evidence="2">
    <location>
        <begin position="510"/>
        <end position="530"/>
    </location>
</feature>
<dbReference type="InterPro" id="IPR050154">
    <property type="entry name" value="UbiB_kinase"/>
</dbReference>
<accession>A0A7S2LGA2</accession>
<protein>
    <recommendedName>
        <fullName evidence="3">ABC1 atypical kinase-like domain-containing protein</fullName>
    </recommendedName>
</protein>
<dbReference type="SUPFAM" id="SSF56112">
    <property type="entry name" value="Protein kinase-like (PK-like)"/>
    <property type="match status" value="1"/>
</dbReference>
<comment type="similarity">
    <text evidence="1">Belongs to the protein kinase superfamily. ADCK protein kinase family.</text>
</comment>
<evidence type="ECO:0000256" key="2">
    <source>
        <dbReference type="SAM" id="Phobius"/>
    </source>
</evidence>